<reference evidence="1" key="1">
    <citation type="submission" date="2016-10" db="EMBL/GenBank/DDBJ databases">
        <title>Sequence of Gallionella enrichment culture.</title>
        <authorList>
            <person name="Poehlein A."/>
            <person name="Muehling M."/>
            <person name="Daniel R."/>
        </authorList>
    </citation>
    <scope>NUCLEOTIDE SEQUENCE</scope>
</reference>
<name>A0A1J5PDQ8_9ZZZZ</name>
<sequence length="333" mass="35156">MGVDVAPVVQAAAVQPTGIGQHLKTITCAKKHQTARQGWKGQKVDLVFSKEHPADRQLEPGKVGLGQGDVVLGLGGQQAHASAGIQQAKAHAPGLVLEAVALAKLAGPGGAGINKLRGQGQVQQLTQHTPVRLDELTVDTGQIHLAQIDARARVGLQPGDNLEQARPGIGQGQRVQGVLFQPRQQHRLLFAGVLRQSGEALGLFWLADQRQCVVQGIEPDFIGYGTFPEHAVAKLARDDAPAWRTVHRCVAAQGFHPRSHIVKALGQLSRVGPGEPQAPGRHHLTQHAGAQQLAFVPEFLDLGAQVGGGGPGHACAINRVRPSRNLPKLGDAL</sequence>
<dbReference type="AlphaFoldDB" id="A0A1J5PDQ8"/>
<evidence type="ECO:0000313" key="1">
    <source>
        <dbReference type="EMBL" id="OIQ69354.1"/>
    </source>
</evidence>
<organism evidence="1">
    <name type="scientific">mine drainage metagenome</name>
    <dbReference type="NCBI Taxonomy" id="410659"/>
    <lineage>
        <taxon>unclassified sequences</taxon>
        <taxon>metagenomes</taxon>
        <taxon>ecological metagenomes</taxon>
    </lineage>
</organism>
<protein>
    <submittedName>
        <fullName evidence="1">Uncharacterized protein</fullName>
    </submittedName>
</protein>
<accession>A0A1J5PDQ8</accession>
<gene>
    <name evidence="1" type="ORF">GALL_490480</name>
</gene>
<dbReference type="EMBL" id="MLJW01004776">
    <property type="protein sequence ID" value="OIQ69354.1"/>
    <property type="molecule type" value="Genomic_DNA"/>
</dbReference>
<comment type="caution">
    <text evidence="1">The sequence shown here is derived from an EMBL/GenBank/DDBJ whole genome shotgun (WGS) entry which is preliminary data.</text>
</comment>
<proteinExistence type="predicted"/>